<evidence type="ECO:0000313" key="3">
    <source>
        <dbReference type="Proteomes" id="UP000006727"/>
    </source>
</evidence>
<accession>A0A2K1ILT1</accession>
<proteinExistence type="predicted"/>
<reference evidence="2" key="3">
    <citation type="submission" date="2020-12" db="UniProtKB">
        <authorList>
            <consortium name="EnsemblPlants"/>
        </authorList>
    </citation>
    <scope>IDENTIFICATION</scope>
</reference>
<dbReference type="EnsemblPlants" id="Pp3c22_1070V3.1">
    <property type="protein sequence ID" value="PAC:32905258.CDS.1"/>
    <property type="gene ID" value="Pp3c22_1070"/>
</dbReference>
<dbReference type="Gramene" id="Pp3c22_1070V3.1">
    <property type="protein sequence ID" value="PAC:32905258.CDS.1"/>
    <property type="gene ID" value="Pp3c22_1070"/>
</dbReference>
<dbReference type="PaxDb" id="3218-PP1S162_166V6.1"/>
<dbReference type="InParanoid" id="A0A2K1ILT1"/>
<reference evidence="1 3" key="1">
    <citation type="journal article" date="2008" name="Science">
        <title>The Physcomitrella genome reveals evolutionary insights into the conquest of land by plants.</title>
        <authorList>
            <person name="Rensing S."/>
            <person name="Lang D."/>
            <person name="Zimmer A."/>
            <person name="Terry A."/>
            <person name="Salamov A."/>
            <person name="Shapiro H."/>
            <person name="Nishiyama T."/>
            <person name="Perroud P.-F."/>
            <person name="Lindquist E."/>
            <person name="Kamisugi Y."/>
            <person name="Tanahashi T."/>
            <person name="Sakakibara K."/>
            <person name="Fujita T."/>
            <person name="Oishi K."/>
            <person name="Shin-I T."/>
            <person name="Kuroki Y."/>
            <person name="Toyoda A."/>
            <person name="Suzuki Y."/>
            <person name="Hashimoto A."/>
            <person name="Yamaguchi K."/>
            <person name="Sugano A."/>
            <person name="Kohara Y."/>
            <person name="Fujiyama A."/>
            <person name="Anterola A."/>
            <person name="Aoki S."/>
            <person name="Ashton N."/>
            <person name="Barbazuk W.B."/>
            <person name="Barker E."/>
            <person name="Bennetzen J."/>
            <person name="Bezanilla M."/>
            <person name="Blankenship R."/>
            <person name="Cho S.H."/>
            <person name="Dutcher S."/>
            <person name="Estelle M."/>
            <person name="Fawcett J.A."/>
            <person name="Gundlach H."/>
            <person name="Hanada K."/>
            <person name="Heyl A."/>
            <person name="Hicks K.A."/>
            <person name="Hugh J."/>
            <person name="Lohr M."/>
            <person name="Mayer K."/>
            <person name="Melkozernov A."/>
            <person name="Murata T."/>
            <person name="Nelson D."/>
            <person name="Pils B."/>
            <person name="Prigge M."/>
            <person name="Reiss B."/>
            <person name="Renner T."/>
            <person name="Rombauts S."/>
            <person name="Rushton P."/>
            <person name="Sanderfoot A."/>
            <person name="Schween G."/>
            <person name="Shiu S.-H."/>
            <person name="Stueber K."/>
            <person name="Theodoulou F.L."/>
            <person name="Tu H."/>
            <person name="Van de Peer Y."/>
            <person name="Verrier P.J."/>
            <person name="Waters E."/>
            <person name="Wood A."/>
            <person name="Yang L."/>
            <person name="Cove D."/>
            <person name="Cuming A."/>
            <person name="Hasebe M."/>
            <person name="Lucas S."/>
            <person name="Mishler D.B."/>
            <person name="Reski R."/>
            <person name="Grigoriev I."/>
            <person name="Quatrano R.S."/>
            <person name="Boore J.L."/>
        </authorList>
    </citation>
    <scope>NUCLEOTIDE SEQUENCE [LARGE SCALE GENOMIC DNA]</scope>
    <source>
        <strain evidence="2 3">cv. Gransden 2004</strain>
    </source>
</reference>
<gene>
    <name evidence="1" type="ORF">PHYPA_026550</name>
</gene>
<dbReference type="AlphaFoldDB" id="A0A2K1ILT1"/>
<organism evidence="1">
    <name type="scientific">Physcomitrium patens</name>
    <name type="common">Spreading-leaved earth moss</name>
    <name type="synonym">Physcomitrella patens</name>
    <dbReference type="NCBI Taxonomy" id="3218"/>
    <lineage>
        <taxon>Eukaryota</taxon>
        <taxon>Viridiplantae</taxon>
        <taxon>Streptophyta</taxon>
        <taxon>Embryophyta</taxon>
        <taxon>Bryophyta</taxon>
        <taxon>Bryophytina</taxon>
        <taxon>Bryopsida</taxon>
        <taxon>Funariidae</taxon>
        <taxon>Funariales</taxon>
        <taxon>Funariaceae</taxon>
        <taxon>Physcomitrium</taxon>
    </lineage>
</organism>
<sequence>MNQLTPSMFSSVAKKVDSLDREDSVDIDAIRERLSKRLGKDIHRFGNLEPFDTKRASKEDLRNIKQKLCDRFKHIKLPTLCGARYRHATSFRARDIPEEATSTYAIVLSNQKVYPNLCSK</sequence>
<name>A0A2K1ILT1_PHYPA</name>
<dbReference type="EMBL" id="ABEU02000022">
    <property type="protein sequence ID" value="PNR30234.1"/>
    <property type="molecule type" value="Genomic_DNA"/>
</dbReference>
<evidence type="ECO:0000313" key="2">
    <source>
        <dbReference type="EnsemblPlants" id="PAC:32905258.CDS.1"/>
    </source>
</evidence>
<evidence type="ECO:0000313" key="1">
    <source>
        <dbReference type="EMBL" id="PNR30234.1"/>
    </source>
</evidence>
<keyword evidence="3" id="KW-1185">Reference proteome</keyword>
<reference evidence="1 3" key="2">
    <citation type="journal article" date="2018" name="Plant J.">
        <title>The Physcomitrella patens chromosome-scale assembly reveals moss genome structure and evolution.</title>
        <authorList>
            <person name="Lang D."/>
            <person name="Ullrich K.K."/>
            <person name="Murat F."/>
            <person name="Fuchs J."/>
            <person name="Jenkins J."/>
            <person name="Haas F.B."/>
            <person name="Piednoel M."/>
            <person name="Gundlach H."/>
            <person name="Van Bel M."/>
            <person name="Meyberg R."/>
            <person name="Vives C."/>
            <person name="Morata J."/>
            <person name="Symeonidi A."/>
            <person name="Hiss M."/>
            <person name="Muchero W."/>
            <person name="Kamisugi Y."/>
            <person name="Saleh O."/>
            <person name="Blanc G."/>
            <person name="Decker E.L."/>
            <person name="van Gessel N."/>
            <person name="Grimwood J."/>
            <person name="Hayes R.D."/>
            <person name="Graham S.W."/>
            <person name="Gunter L.E."/>
            <person name="McDaniel S.F."/>
            <person name="Hoernstein S.N.W."/>
            <person name="Larsson A."/>
            <person name="Li F.W."/>
            <person name="Perroud P.F."/>
            <person name="Phillips J."/>
            <person name="Ranjan P."/>
            <person name="Rokshar D.S."/>
            <person name="Rothfels C.J."/>
            <person name="Schneider L."/>
            <person name="Shu S."/>
            <person name="Stevenson D.W."/>
            <person name="Thummler F."/>
            <person name="Tillich M."/>
            <person name="Villarreal Aguilar J.C."/>
            <person name="Widiez T."/>
            <person name="Wong G.K."/>
            <person name="Wymore A."/>
            <person name="Zhang Y."/>
            <person name="Zimmer A.D."/>
            <person name="Quatrano R.S."/>
            <person name="Mayer K.F.X."/>
            <person name="Goodstein D."/>
            <person name="Casacuberta J.M."/>
            <person name="Vandepoele K."/>
            <person name="Reski R."/>
            <person name="Cuming A.C."/>
            <person name="Tuskan G.A."/>
            <person name="Maumus F."/>
            <person name="Salse J."/>
            <person name="Schmutz J."/>
            <person name="Rensing S.A."/>
        </authorList>
    </citation>
    <scope>NUCLEOTIDE SEQUENCE [LARGE SCALE GENOMIC DNA]</scope>
    <source>
        <strain evidence="2 3">cv. Gransden 2004</strain>
    </source>
</reference>
<dbReference type="Proteomes" id="UP000006727">
    <property type="component" value="Chromosome 22"/>
</dbReference>
<protein>
    <submittedName>
        <fullName evidence="1 2">Uncharacterized protein</fullName>
    </submittedName>
</protein>